<accession>A0A6A6DD18</accession>
<feature type="region of interest" description="Disordered" evidence="1">
    <location>
        <begin position="87"/>
        <end position="119"/>
    </location>
</feature>
<dbReference type="Gene3D" id="1.10.10.60">
    <property type="entry name" value="Homeodomain-like"/>
    <property type="match status" value="1"/>
</dbReference>
<evidence type="ECO:0000313" key="5">
    <source>
        <dbReference type="Proteomes" id="UP000800200"/>
    </source>
</evidence>
<reference evidence="4" key="1">
    <citation type="journal article" date="2020" name="Stud. Mycol.">
        <title>101 Dothideomycetes genomes: a test case for predicting lifestyles and emergence of pathogens.</title>
        <authorList>
            <person name="Haridas S."/>
            <person name="Albert R."/>
            <person name="Binder M."/>
            <person name="Bloem J."/>
            <person name="Labutti K."/>
            <person name="Salamov A."/>
            <person name="Andreopoulos B."/>
            <person name="Baker S."/>
            <person name="Barry K."/>
            <person name="Bills G."/>
            <person name="Bluhm B."/>
            <person name="Cannon C."/>
            <person name="Castanera R."/>
            <person name="Culley D."/>
            <person name="Daum C."/>
            <person name="Ezra D."/>
            <person name="Gonzalez J."/>
            <person name="Henrissat B."/>
            <person name="Kuo A."/>
            <person name="Liang C."/>
            <person name="Lipzen A."/>
            <person name="Lutzoni F."/>
            <person name="Magnuson J."/>
            <person name="Mondo S."/>
            <person name="Nolan M."/>
            <person name="Ohm R."/>
            <person name="Pangilinan J."/>
            <person name="Park H.-J."/>
            <person name="Ramirez L."/>
            <person name="Alfaro M."/>
            <person name="Sun H."/>
            <person name="Tritt A."/>
            <person name="Yoshinaga Y."/>
            <person name="Zwiers L.-H."/>
            <person name="Turgeon B."/>
            <person name="Goodwin S."/>
            <person name="Spatafora J."/>
            <person name="Crous P."/>
            <person name="Grigoriev I."/>
        </authorList>
    </citation>
    <scope>NUCLEOTIDE SEQUENCE</scope>
    <source>
        <strain evidence="4">CBS 207.26</strain>
    </source>
</reference>
<feature type="compositionally biased region" description="Basic residues" evidence="1">
    <location>
        <begin position="26"/>
        <end position="38"/>
    </location>
</feature>
<evidence type="ECO:0000313" key="4">
    <source>
        <dbReference type="EMBL" id="KAF2177361.1"/>
    </source>
</evidence>
<feature type="compositionally biased region" description="Basic and acidic residues" evidence="1">
    <location>
        <begin position="321"/>
        <end position="335"/>
    </location>
</feature>
<dbReference type="PROSITE" id="PS51294">
    <property type="entry name" value="HTH_MYB"/>
    <property type="match status" value="1"/>
</dbReference>
<feature type="region of interest" description="Disordered" evidence="1">
    <location>
        <begin position="565"/>
        <end position="614"/>
    </location>
</feature>
<dbReference type="EMBL" id="ML994689">
    <property type="protein sequence ID" value="KAF2177361.1"/>
    <property type="molecule type" value="Genomic_DNA"/>
</dbReference>
<feature type="domain" description="Myb-like" evidence="2">
    <location>
        <begin position="608"/>
        <end position="658"/>
    </location>
</feature>
<feature type="compositionally biased region" description="Acidic residues" evidence="1">
    <location>
        <begin position="581"/>
        <end position="595"/>
    </location>
</feature>
<dbReference type="InterPro" id="IPR017930">
    <property type="entry name" value="Myb_dom"/>
</dbReference>
<dbReference type="InterPro" id="IPR001005">
    <property type="entry name" value="SANT/Myb"/>
</dbReference>
<feature type="compositionally biased region" description="Polar residues" evidence="1">
    <location>
        <begin position="416"/>
        <end position="433"/>
    </location>
</feature>
<feature type="domain" description="HTH myb-type" evidence="3">
    <location>
        <begin position="608"/>
        <end position="662"/>
    </location>
</feature>
<dbReference type="Proteomes" id="UP000800200">
    <property type="component" value="Unassembled WGS sequence"/>
</dbReference>
<proteinExistence type="predicted"/>
<dbReference type="InterPro" id="IPR009057">
    <property type="entry name" value="Homeodomain-like_sf"/>
</dbReference>
<evidence type="ECO:0000259" key="2">
    <source>
        <dbReference type="PROSITE" id="PS50090"/>
    </source>
</evidence>
<dbReference type="PROSITE" id="PS50090">
    <property type="entry name" value="MYB_LIKE"/>
    <property type="match status" value="1"/>
</dbReference>
<sequence length="671" mass="73665">MATTSTFPLATSLPSIKYVPFDPSVLKHKTKSKPKAKNKPNITEHDLHKDGSHRYDGEWANIDNFSTDLSDSNALRSLYLRLPAAVGADGPSDSEGDLSTVPPPQIAQSQQPGQEGPDKAAGVEVMDLAVDRLFNRSSPEFPLALDNDAAGASHRIDDIQSSGGPREYQDDDLDAAGMRAFSVENTGGVYNYSFPEQDEPYDNVGMGNQPSATRKRKYALFDDTITSSVEMLDHTSKPDSEDSRSAKRRSAQSQAESFAPSPVCTLTSTTTLPQAHSSHLSPLGFSNDPNAGDVDDGGKGNGADTSDLPRSDLLDLQNGSDGEHNEGVTDKELLHSSRQSISPSEGIEGDQDVNPDSEGEDKANCSDSEVRESNKDGRNQANDVSHRVSATTFQQHKPSSRPFRKSRRGISRTRPKSQGESTITTRTSPQLRSFRSRHQSGHKVDIVTRSSPPTSSPGTRAVYDSSIYEPSDNMAYQLTDITLFQAPKGSLIVTAIVRCDEMMSKSSLNLSALERNFLGDKGQVIRITQVSPDSWLLLGYRYDDGGVPNPRTSRSLMQRNVDQKISPHRRAANHDAVHPDNEDDEEDENGDEDTCDDKPHATGSNTRSNKRTRVPWLESDERRLLAYKNKMGMKWDDIFPCFPDRTPGAVQARWHILQGKRSTKVTPSPLI</sequence>
<dbReference type="SMART" id="SM00717">
    <property type="entry name" value="SANT"/>
    <property type="match status" value="1"/>
</dbReference>
<feature type="region of interest" description="Disordered" evidence="1">
    <location>
        <begin position="192"/>
        <end position="461"/>
    </location>
</feature>
<feature type="compositionally biased region" description="Basic and acidic residues" evidence="1">
    <location>
        <begin position="42"/>
        <end position="55"/>
    </location>
</feature>
<feature type="compositionally biased region" description="Basic residues" evidence="1">
    <location>
        <begin position="398"/>
        <end position="415"/>
    </location>
</feature>
<feature type="compositionally biased region" description="Basic and acidic residues" evidence="1">
    <location>
        <begin position="231"/>
        <end position="245"/>
    </location>
</feature>
<feature type="compositionally biased region" description="Acidic residues" evidence="1">
    <location>
        <begin position="347"/>
        <end position="359"/>
    </location>
</feature>
<feature type="region of interest" description="Disordered" evidence="1">
    <location>
        <begin position="23"/>
        <end position="55"/>
    </location>
</feature>
<feature type="compositionally biased region" description="Polar residues" evidence="1">
    <location>
        <begin position="264"/>
        <end position="280"/>
    </location>
</feature>
<dbReference type="SUPFAM" id="SSF46689">
    <property type="entry name" value="Homeodomain-like"/>
    <property type="match status" value="1"/>
</dbReference>
<keyword evidence="5" id="KW-1185">Reference proteome</keyword>
<gene>
    <name evidence="4" type="ORF">K469DRAFT_375375</name>
</gene>
<dbReference type="CDD" id="cd00167">
    <property type="entry name" value="SANT"/>
    <property type="match status" value="1"/>
</dbReference>
<organism evidence="4 5">
    <name type="scientific">Zopfia rhizophila CBS 207.26</name>
    <dbReference type="NCBI Taxonomy" id="1314779"/>
    <lineage>
        <taxon>Eukaryota</taxon>
        <taxon>Fungi</taxon>
        <taxon>Dikarya</taxon>
        <taxon>Ascomycota</taxon>
        <taxon>Pezizomycotina</taxon>
        <taxon>Dothideomycetes</taxon>
        <taxon>Dothideomycetes incertae sedis</taxon>
        <taxon>Zopfiaceae</taxon>
        <taxon>Zopfia</taxon>
    </lineage>
</organism>
<feature type="compositionally biased region" description="Polar residues" evidence="1">
    <location>
        <begin position="379"/>
        <end position="396"/>
    </location>
</feature>
<evidence type="ECO:0000259" key="3">
    <source>
        <dbReference type="PROSITE" id="PS51294"/>
    </source>
</evidence>
<evidence type="ECO:0000256" key="1">
    <source>
        <dbReference type="SAM" id="MobiDB-lite"/>
    </source>
</evidence>
<feature type="compositionally biased region" description="Basic and acidic residues" evidence="1">
    <location>
        <begin position="360"/>
        <end position="378"/>
    </location>
</feature>
<feature type="compositionally biased region" description="Low complexity" evidence="1">
    <location>
        <begin position="448"/>
        <end position="460"/>
    </location>
</feature>
<dbReference type="AlphaFoldDB" id="A0A6A6DD18"/>
<name>A0A6A6DD18_9PEZI</name>
<protein>
    <submittedName>
        <fullName evidence="4">Uncharacterized protein</fullName>
    </submittedName>
</protein>